<accession>A0A450TG08</accession>
<dbReference type="EMBL" id="CAADFD010000113">
    <property type="protein sequence ID" value="VFJ66158.1"/>
    <property type="molecule type" value="Genomic_DNA"/>
</dbReference>
<reference evidence="2" key="1">
    <citation type="submission" date="2019-02" db="EMBL/GenBank/DDBJ databases">
        <authorList>
            <person name="Gruber-Vodicka R. H."/>
            <person name="Seah K. B. B."/>
        </authorList>
    </citation>
    <scope>NUCLEOTIDE SEQUENCE</scope>
    <source>
        <strain evidence="2">BECK_BZ106</strain>
        <strain evidence="1">BECK_BZ15</strain>
    </source>
</reference>
<protein>
    <submittedName>
        <fullName evidence="2">Uncharacterized protein</fullName>
    </submittedName>
</protein>
<dbReference type="EMBL" id="CAADEW010000111">
    <property type="protein sequence ID" value="VFJ61151.1"/>
    <property type="molecule type" value="Genomic_DNA"/>
</dbReference>
<proteinExistence type="predicted"/>
<sequence length="101" mass="11020">MINLLEKAIIEARKLPESAQDDISSILLSFVYRASENAGTTVLPEGFPPGNNGKEEAYDLEDVNVAIAKGIMEAKAHQRGEIELPNARETLEDLLNNQAAQ</sequence>
<dbReference type="AlphaFoldDB" id="A0A450TG08"/>
<evidence type="ECO:0000313" key="1">
    <source>
        <dbReference type="EMBL" id="VFJ61151.1"/>
    </source>
</evidence>
<evidence type="ECO:0000313" key="2">
    <source>
        <dbReference type="EMBL" id="VFJ66158.1"/>
    </source>
</evidence>
<gene>
    <name evidence="1" type="ORF">BECKFW1821A_GA0114235_111117</name>
    <name evidence="2" type="ORF">BECKFW1821B_GA0114236_111317</name>
</gene>
<name>A0A450TG08_9GAMM</name>
<organism evidence="2">
    <name type="scientific">Candidatus Kentrum sp. FW</name>
    <dbReference type="NCBI Taxonomy" id="2126338"/>
    <lineage>
        <taxon>Bacteria</taxon>
        <taxon>Pseudomonadati</taxon>
        <taxon>Pseudomonadota</taxon>
        <taxon>Gammaproteobacteria</taxon>
        <taxon>Candidatus Kentrum</taxon>
    </lineage>
</organism>